<dbReference type="Proteomes" id="UP000555103">
    <property type="component" value="Unassembled WGS sequence"/>
</dbReference>
<dbReference type="EMBL" id="JACIEP010000014">
    <property type="protein sequence ID" value="MBB4037437.1"/>
    <property type="molecule type" value="Genomic_DNA"/>
</dbReference>
<reference evidence="1 2" key="1">
    <citation type="submission" date="2020-08" db="EMBL/GenBank/DDBJ databases">
        <title>Genomic Encyclopedia of Type Strains, Phase IV (KMG-IV): sequencing the most valuable type-strain genomes for metagenomic binning, comparative biology and taxonomic classification.</title>
        <authorList>
            <person name="Goeker M."/>
        </authorList>
    </citation>
    <scope>NUCLEOTIDE SEQUENCE [LARGE SCALE GENOMIC DNA]</scope>
    <source>
        <strain evidence="1 2">DSM 104969</strain>
    </source>
</reference>
<keyword evidence="2" id="KW-1185">Reference proteome</keyword>
<evidence type="ECO:0000313" key="2">
    <source>
        <dbReference type="Proteomes" id="UP000555103"/>
    </source>
</evidence>
<dbReference type="AlphaFoldDB" id="A0A840CMY4"/>
<evidence type="ECO:0000313" key="1">
    <source>
        <dbReference type="EMBL" id="MBB4037437.1"/>
    </source>
</evidence>
<proteinExistence type="predicted"/>
<gene>
    <name evidence="1" type="ORF">GGR21_003354</name>
</gene>
<name>A0A840CMY4_9BACT</name>
<organism evidence="1 2">
    <name type="scientific">Dysgonomonas hofstadii</name>
    <dbReference type="NCBI Taxonomy" id="637886"/>
    <lineage>
        <taxon>Bacteria</taxon>
        <taxon>Pseudomonadati</taxon>
        <taxon>Bacteroidota</taxon>
        <taxon>Bacteroidia</taxon>
        <taxon>Bacteroidales</taxon>
        <taxon>Dysgonomonadaceae</taxon>
        <taxon>Dysgonomonas</taxon>
    </lineage>
</organism>
<accession>A0A840CMY4</accession>
<protein>
    <submittedName>
        <fullName evidence="1">Uncharacterized protein</fullName>
    </submittedName>
</protein>
<sequence>MDQKNGNKNILKSELRKMVSSGKTFGENISDIGDSLLLIGCINEENNNGTKDRTHAEIIMCGESANISQAIFAAMMKETGIANIILTSLHLYVDRAIEKMDRYILAKVIAALKGNADPDFQKFKEQGKNKNWN</sequence>
<comment type="caution">
    <text evidence="1">The sequence shown here is derived from an EMBL/GenBank/DDBJ whole genome shotgun (WGS) entry which is preliminary data.</text>
</comment>
<dbReference type="RefSeq" id="WP_183308284.1">
    <property type="nucleotide sequence ID" value="NZ_JACIEP010000014.1"/>
</dbReference>